<dbReference type="Proteomes" id="UP000826656">
    <property type="component" value="Unassembled WGS sequence"/>
</dbReference>
<comment type="caution">
    <text evidence="2">The sequence shown here is derived from an EMBL/GenBank/DDBJ whole genome shotgun (WGS) entry which is preliminary data.</text>
</comment>
<feature type="compositionally biased region" description="Gly residues" evidence="1">
    <location>
        <begin position="94"/>
        <end position="103"/>
    </location>
</feature>
<organism evidence="2 3">
    <name type="scientific">Solanum tuberosum</name>
    <name type="common">Potato</name>
    <dbReference type="NCBI Taxonomy" id="4113"/>
    <lineage>
        <taxon>Eukaryota</taxon>
        <taxon>Viridiplantae</taxon>
        <taxon>Streptophyta</taxon>
        <taxon>Embryophyta</taxon>
        <taxon>Tracheophyta</taxon>
        <taxon>Spermatophyta</taxon>
        <taxon>Magnoliopsida</taxon>
        <taxon>eudicotyledons</taxon>
        <taxon>Gunneridae</taxon>
        <taxon>Pentapetalae</taxon>
        <taxon>asterids</taxon>
        <taxon>lamiids</taxon>
        <taxon>Solanales</taxon>
        <taxon>Solanaceae</taxon>
        <taxon>Solanoideae</taxon>
        <taxon>Solaneae</taxon>
        <taxon>Solanum</taxon>
    </lineage>
</organism>
<evidence type="ECO:0000256" key="1">
    <source>
        <dbReference type="SAM" id="MobiDB-lite"/>
    </source>
</evidence>
<feature type="compositionally biased region" description="Gly residues" evidence="1">
    <location>
        <begin position="71"/>
        <end position="85"/>
    </location>
</feature>
<evidence type="ECO:0000313" key="3">
    <source>
        <dbReference type="Proteomes" id="UP000826656"/>
    </source>
</evidence>
<dbReference type="EMBL" id="JAIVGD010000019">
    <property type="protein sequence ID" value="KAH0748877.1"/>
    <property type="molecule type" value="Genomic_DNA"/>
</dbReference>
<feature type="region of interest" description="Disordered" evidence="1">
    <location>
        <begin position="1"/>
        <end position="112"/>
    </location>
</feature>
<name>A0ABQ7UGZ5_SOLTU</name>
<gene>
    <name evidence="2" type="ORF">KY290_028109</name>
</gene>
<proteinExistence type="predicted"/>
<keyword evidence="3" id="KW-1185">Reference proteome</keyword>
<sequence>MAPRGPGVVGARALGHGSSRSPEGRGLQGTASRGPRRVGAGSLGAWRLEVPGGSREASGQGASRSPRGRVRGLGAGGLGVGGLGAGETSLWGSGPRGPRGPGRGPRDLRGLG</sequence>
<reference evidence="2 3" key="1">
    <citation type="journal article" date="2021" name="bioRxiv">
        <title>Chromosome-scale and haplotype-resolved genome assembly of a tetraploid potato cultivar.</title>
        <authorList>
            <person name="Sun H."/>
            <person name="Jiao W.-B."/>
            <person name="Krause K."/>
            <person name="Campoy J.A."/>
            <person name="Goel M."/>
            <person name="Folz-Donahue K."/>
            <person name="Kukat C."/>
            <person name="Huettel B."/>
            <person name="Schneeberger K."/>
        </authorList>
    </citation>
    <scope>NUCLEOTIDE SEQUENCE [LARGE SCALE GENOMIC DNA]</scope>
    <source>
        <strain evidence="2">SolTubOtavaFocal</strain>
        <tissue evidence="2">Leaves</tissue>
    </source>
</reference>
<evidence type="ECO:0000313" key="2">
    <source>
        <dbReference type="EMBL" id="KAH0748877.1"/>
    </source>
</evidence>
<accession>A0ABQ7UGZ5</accession>
<protein>
    <submittedName>
        <fullName evidence="2">Uncharacterized protein</fullName>
    </submittedName>
</protein>